<feature type="signal peptide" evidence="1">
    <location>
        <begin position="1"/>
        <end position="24"/>
    </location>
</feature>
<accession>A0A5C3LJE1</accession>
<evidence type="ECO:0000256" key="1">
    <source>
        <dbReference type="SAM" id="SignalP"/>
    </source>
</evidence>
<keyword evidence="3" id="KW-1185">Reference proteome</keyword>
<dbReference type="Proteomes" id="UP000308652">
    <property type="component" value="Unassembled WGS sequence"/>
</dbReference>
<evidence type="ECO:0000313" key="3">
    <source>
        <dbReference type="Proteomes" id="UP000308652"/>
    </source>
</evidence>
<sequence>MSSRASTIVALTVAVMLLTSTVSGITITAAPTSASTSASPTGTASCSTQVIVYPLSTGVPTEWDGLVAGRASPETSCSDRTWRNHNLGWVLLNRVAQADNPAAVEE</sequence>
<reference evidence="2 3" key="1">
    <citation type="journal article" date="2019" name="Nat. Ecol. Evol.">
        <title>Megaphylogeny resolves global patterns of mushroom evolution.</title>
        <authorList>
            <person name="Varga T."/>
            <person name="Krizsan K."/>
            <person name="Foldi C."/>
            <person name="Dima B."/>
            <person name="Sanchez-Garcia M."/>
            <person name="Sanchez-Ramirez S."/>
            <person name="Szollosi G.J."/>
            <person name="Szarkandi J.G."/>
            <person name="Papp V."/>
            <person name="Albert L."/>
            <person name="Andreopoulos W."/>
            <person name="Angelini C."/>
            <person name="Antonin V."/>
            <person name="Barry K.W."/>
            <person name="Bougher N.L."/>
            <person name="Buchanan P."/>
            <person name="Buyck B."/>
            <person name="Bense V."/>
            <person name="Catcheside P."/>
            <person name="Chovatia M."/>
            <person name="Cooper J."/>
            <person name="Damon W."/>
            <person name="Desjardin D."/>
            <person name="Finy P."/>
            <person name="Geml J."/>
            <person name="Haridas S."/>
            <person name="Hughes K."/>
            <person name="Justo A."/>
            <person name="Karasinski D."/>
            <person name="Kautmanova I."/>
            <person name="Kiss B."/>
            <person name="Kocsube S."/>
            <person name="Kotiranta H."/>
            <person name="LaButti K.M."/>
            <person name="Lechner B.E."/>
            <person name="Liimatainen K."/>
            <person name="Lipzen A."/>
            <person name="Lukacs Z."/>
            <person name="Mihaltcheva S."/>
            <person name="Morgado L.N."/>
            <person name="Niskanen T."/>
            <person name="Noordeloos M.E."/>
            <person name="Ohm R.A."/>
            <person name="Ortiz-Santana B."/>
            <person name="Ovrebo C."/>
            <person name="Racz N."/>
            <person name="Riley R."/>
            <person name="Savchenko A."/>
            <person name="Shiryaev A."/>
            <person name="Soop K."/>
            <person name="Spirin V."/>
            <person name="Szebenyi C."/>
            <person name="Tomsovsky M."/>
            <person name="Tulloss R.E."/>
            <person name="Uehling J."/>
            <person name="Grigoriev I.V."/>
            <person name="Vagvolgyi C."/>
            <person name="Papp T."/>
            <person name="Martin F.M."/>
            <person name="Miettinen O."/>
            <person name="Hibbett D.S."/>
            <person name="Nagy L.G."/>
        </authorList>
    </citation>
    <scope>NUCLEOTIDE SEQUENCE [LARGE SCALE GENOMIC DNA]</scope>
    <source>
        <strain evidence="2 3">CBS 166.37</strain>
    </source>
</reference>
<feature type="chain" id="PRO_5022868308" description="Secreted protein" evidence="1">
    <location>
        <begin position="25"/>
        <end position="106"/>
    </location>
</feature>
<name>A0A5C3LJE1_9AGAR</name>
<protein>
    <recommendedName>
        <fullName evidence="4">Secreted protein</fullName>
    </recommendedName>
</protein>
<dbReference type="AlphaFoldDB" id="A0A5C3LJE1"/>
<dbReference type="EMBL" id="ML213651">
    <property type="protein sequence ID" value="TFK33279.1"/>
    <property type="molecule type" value="Genomic_DNA"/>
</dbReference>
<proteinExistence type="predicted"/>
<keyword evidence="1" id="KW-0732">Signal</keyword>
<evidence type="ECO:0008006" key="4">
    <source>
        <dbReference type="Google" id="ProtNLM"/>
    </source>
</evidence>
<organism evidence="2 3">
    <name type="scientific">Crucibulum laeve</name>
    <dbReference type="NCBI Taxonomy" id="68775"/>
    <lineage>
        <taxon>Eukaryota</taxon>
        <taxon>Fungi</taxon>
        <taxon>Dikarya</taxon>
        <taxon>Basidiomycota</taxon>
        <taxon>Agaricomycotina</taxon>
        <taxon>Agaricomycetes</taxon>
        <taxon>Agaricomycetidae</taxon>
        <taxon>Agaricales</taxon>
        <taxon>Agaricineae</taxon>
        <taxon>Nidulariaceae</taxon>
        <taxon>Crucibulum</taxon>
    </lineage>
</organism>
<evidence type="ECO:0000313" key="2">
    <source>
        <dbReference type="EMBL" id="TFK33279.1"/>
    </source>
</evidence>
<gene>
    <name evidence="2" type="ORF">BDQ12DRAFT_670388</name>
</gene>